<gene>
    <name evidence="2" type="ORF">DdX_07137</name>
</gene>
<evidence type="ECO:0000313" key="3">
    <source>
        <dbReference type="Proteomes" id="UP001201812"/>
    </source>
</evidence>
<protein>
    <submittedName>
        <fullName evidence="2">Uncharacterized protein</fullName>
    </submittedName>
</protein>
<name>A0AAD4R8N5_9BILA</name>
<dbReference type="Proteomes" id="UP001201812">
    <property type="component" value="Unassembled WGS sequence"/>
</dbReference>
<reference evidence="2" key="1">
    <citation type="submission" date="2022-01" db="EMBL/GenBank/DDBJ databases">
        <title>Genome Sequence Resource for Two Populations of Ditylenchus destructor, the Migratory Endoparasitic Phytonematode.</title>
        <authorList>
            <person name="Zhang H."/>
            <person name="Lin R."/>
            <person name="Xie B."/>
        </authorList>
    </citation>
    <scope>NUCLEOTIDE SEQUENCE</scope>
    <source>
        <strain evidence="2">BazhouSP</strain>
    </source>
</reference>
<proteinExistence type="predicted"/>
<sequence>MRKERLYGHFTVIPNDIFIVIEQNWNVELRINSGLFCCKTAEDTRESQPKESESGQNEGKDQRMREDTSKWAAIAVSLNIEQALLEIASRFWIRQMVEKILLVDLK</sequence>
<keyword evidence="3" id="KW-1185">Reference proteome</keyword>
<feature type="region of interest" description="Disordered" evidence="1">
    <location>
        <begin position="42"/>
        <end position="66"/>
    </location>
</feature>
<accession>A0AAD4R8N5</accession>
<evidence type="ECO:0000313" key="2">
    <source>
        <dbReference type="EMBL" id="KAI1717392.1"/>
    </source>
</evidence>
<organism evidence="2 3">
    <name type="scientific">Ditylenchus destructor</name>
    <dbReference type="NCBI Taxonomy" id="166010"/>
    <lineage>
        <taxon>Eukaryota</taxon>
        <taxon>Metazoa</taxon>
        <taxon>Ecdysozoa</taxon>
        <taxon>Nematoda</taxon>
        <taxon>Chromadorea</taxon>
        <taxon>Rhabditida</taxon>
        <taxon>Tylenchina</taxon>
        <taxon>Tylenchomorpha</taxon>
        <taxon>Sphaerularioidea</taxon>
        <taxon>Anguinidae</taxon>
        <taxon>Anguininae</taxon>
        <taxon>Ditylenchus</taxon>
    </lineage>
</organism>
<comment type="caution">
    <text evidence="2">The sequence shown here is derived from an EMBL/GenBank/DDBJ whole genome shotgun (WGS) entry which is preliminary data.</text>
</comment>
<evidence type="ECO:0000256" key="1">
    <source>
        <dbReference type="SAM" id="MobiDB-lite"/>
    </source>
</evidence>
<dbReference type="EMBL" id="JAKKPZ010000009">
    <property type="protein sequence ID" value="KAI1717392.1"/>
    <property type="molecule type" value="Genomic_DNA"/>
</dbReference>
<dbReference type="AlphaFoldDB" id="A0AAD4R8N5"/>